<dbReference type="InterPro" id="IPR002156">
    <property type="entry name" value="RNaseH_domain"/>
</dbReference>
<dbReference type="PANTHER" id="PTHR10642:SF26">
    <property type="entry name" value="RIBONUCLEASE H1"/>
    <property type="match status" value="1"/>
</dbReference>
<comment type="similarity">
    <text evidence="2">Belongs to the RNase H family.</text>
</comment>
<keyword evidence="7" id="KW-0378">Hydrolase</keyword>
<evidence type="ECO:0000256" key="6">
    <source>
        <dbReference type="ARBA" id="ARBA00022759"/>
    </source>
</evidence>
<evidence type="ECO:0000313" key="10">
    <source>
        <dbReference type="Proteomes" id="UP000813444"/>
    </source>
</evidence>
<dbReference type="SUPFAM" id="SSF53098">
    <property type="entry name" value="Ribonuclease H-like"/>
    <property type="match status" value="1"/>
</dbReference>
<name>A0A8K0SLT1_9HYPO</name>
<evidence type="ECO:0000256" key="7">
    <source>
        <dbReference type="ARBA" id="ARBA00022801"/>
    </source>
</evidence>
<evidence type="ECO:0000313" key="9">
    <source>
        <dbReference type="EMBL" id="KAH7311331.1"/>
    </source>
</evidence>
<dbReference type="PROSITE" id="PS50879">
    <property type="entry name" value="RNASE_H_1"/>
    <property type="match status" value="1"/>
</dbReference>
<dbReference type="GO" id="GO:0003676">
    <property type="term" value="F:nucleic acid binding"/>
    <property type="evidence" value="ECO:0007669"/>
    <property type="project" value="InterPro"/>
</dbReference>
<dbReference type="PANTHER" id="PTHR10642">
    <property type="entry name" value="RIBONUCLEASE H1"/>
    <property type="match status" value="1"/>
</dbReference>
<dbReference type="GO" id="GO:0043137">
    <property type="term" value="P:DNA replication, removal of RNA primer"/>
    <property type="evidence" value="ECO:0007669"/>
    <property type="project" value="TreeGrafter"/>
</dbReference>
<dbReference type="GO" id="GO:0046872">
    <property type="term" value="F:metal ion binding"/>
    <property type="evidence" value="ECO:0007669"/>
    <property type="project" value="UniProtKB-KW"/>
</dbReference>
<keyword evidence="10" id="KW-1185">Reference proteome</keyword>
<dbReference type="Pfam" id="PF00075">
    <property type="entry name" value="RNase_H"/>
    <property type="match status" value="1"/>
</dbReference>
<keyword evidence="5" id="KW-0479">Metal-binding</keyword>
<protein>
    <recommendedName>
        <fullName evidence="3">ribonuclease H</fullName>
        <ecNumber evidence="3">3.1.26.4</ecNumber>
    </recommendedName>
</protein>
<dbReference type="Proteomes" id="UP000813444">
    <property type="component" value="Unassembled WGS sequence"/>
</dbReference>
<dbReference type="Gene3D" id="3.30.420.10">
    <property type="entry name" value="Ribonuclease H-like superfamily/Ribonuclease H"/>
    <property type="match status" value="1"/>
</dbReference>
<dbReference type="InterPro" id="IPR050092">
    <property type="entry name" value="RNase_H"/>
</dbReference>
<accession>A0A8K0SLT1</accession>
<feature type="domain" description="RNase H type-1" evidence="8">
    <location>
        <begin position="81"/>
        <end position="236"/>
    </location>
</feature>
<sequence length="244" mass="26568">MIRPCSTLPNPATMPLETHVCSRRHGEPNHDFAVRRFEPKSLFGSGVDLDSIEVPSDDGRFTYVACGNEKRCVYCGGRPAHVHSIIVAVDGACKGNGKPGARASVGVFVGPSSKYNKFEALSAEFQTNQVAELRAGIVALELVRAMKIDLDVPGLNEVVIKSDSDYLVKGMTDWVFKWTANSYRTSKGVAVTNAALFKTLNQSVKDLNNDNIKVSFWHVPRSQNKEADQLANRAFGADMAPPGI</sequence>
<dbReference type="EMBL" id="JAGPNK010000011">
    <property type="protein sequence ID" value="KAH7311331.1"/>
    <property type="molecule type" value="Genomic_DNA"/>
</dbReference>
<dbReference type="InterPro" id="IPR012337">
    <property type="entry name" value="RNaseH-like_sf"/>
</dbReference>
<proteinExistence type="inferred from homology"/>
<evidence type="ECO:0000259" key="8">
    <source>
        <dbReference type="PROSITE" id="PS50879"/>
    </source>
</evidence>
<organism evidence="9 10">
    <name type="scientific">Stachybotrys elegans</name>
    <dbReference type="NCBI Taxonomy" id="80388"/>
    <lineage>
        <taxon>Eukaryota</taxon>
        <taxon>Fungi</taxon>
        <taxon>Dikarya</taxon>
        <taxon>Ascomycota</taxon>
        <taxon>Pezizomycotina</taxon>
        <taxon>Sordariomycetes</taxon>
        <taxon>Hypocreomycetidae</taxon>
        <taxon>Hypocreales</taxon>
        <taxon>Stachybotryaceae</taxon>
        <taxon>Stachybotrys</taxon>
    </lineage>
</organism>
<comment type="caution">
    <text evidence="9">The sequence shown here is derived from an EMBL/GenBank/DDBJ whole genome shotgun (WGS) entry which is preliminary data.</text>
</comment>
<dbReference type="InterPro" id="IPR036397">
    <property type="entry name" value="RNaseH_sf"/>
</dbReference>
<reference evidence="9" key="1">
    <citation type="journal article" date="2021" name="Nat. Commun.">
        <title>Genetic determinants of endophytism in the Arabidopsis root mycobiome.</title>
        <authorList>
            <person name="Mesny F."/>
            <person name="Miyauchi S."/>
            <person name="Thiergart T."/>
            <person name="Pickel B."/>
            <person name="Atanasova L."/>
            <person name="Karlsson M."/>
            <person name="Huettel B."/>
            <person name="Barry K.W."/>
            <person name="Haridas S."/>
            <person name="Chen C."/>
            <person name="Bauer D."/>
            <person name="Andreopoulos W."/>
            <person name="Pangilinan J."/>
            <person name="LaButti K."/>
            <person name="Riley R."/>
            <person name="Lipzen A."/>
            <person name="Clum A."/>
            <person name="Drula E."/>
            <person name="Henrissat B."/>
            <person name="Kohler A."/>
            <person name="Grigoriev I.V."/>
            <person name="Martin F.M."/>
            <person name="Hacquard S."/>
        </authorList>
    </citation>
    <scope>NUCLEOTIDE SEQUENCE</scope>
    <source>
        <strain evidence="9">MPI-CAGE-CH-0235</strain>
    </source>
</reference>
<dbReference type="OrthoDB" id="245563at2759"/>
<evidence type="ECO:0000256" key="3">
    <source>
        <dbReference type="ARBA" id="ARBA00012180"/>
    </source>
</evidence>
<dbReference type="CDD" id="cd13934">
    <property type="entry name" value="RNase_H_Dikarya_like"/>
    <property type="match status" value="1"/>
</dbReference>
<dbReference type="EC" id="3.1.26.4" evidence="3"/>
<comment type="catalytic activity">
    <reaction evidence="1">
        <text>Endonucleolytic cleavage to 5'-phosphomonoester.</text>
        <dbReference type="EC" id="3.1.26.4"/>
    </reaction>
</comment>
<dbReference type="AlphaFoldDB" id="A0A8K0SLT1"/>
<gene>
    <name evidence="9" type="ORF">B0I35DRAFT_437911</name>
</gene>
<evidence type="ECO:0000256" key="4">
    <source>
        <dbReference type="ARBA" id="ARBA00022722"/>
    </source>
</evidence>
<evidence type="ECO:0000256" key="5">
    <source>
        <dbReference type="ARBA" id="ARBA00022723"/>
    </source>
</evidence>
<keyword evidence="4" id="KW-0540">Nuclease</keyword>
<dbReference type="GO" id="GO:0004523">
    <property type="term" value="F:RNA-DNA hybrid ribonuclease activity"/>
    <property type="evidence" value="ECO:0007669"/>
    <property type="project" value="UniProtKB-EC"/>
</dbReference>
<evidence type="ECO:0000256" key="2">
    <source>
        <dbReference type="ARBA" id="ARBA00005300"/>
    </source>
</evidence>
<keyword evidence="6" id="KW-0255">Endonuclease</keyword>
<evidence type="ECO:0000256" key="1">
    <source>
        <dbReference type="ARBA" id="ARBA00000077"/>
    </source>
</evidence>